<dbReference type="PANTHER" id="PTHR47990">
    <property type="entry name" value="2-OXOGLUTARATE (2OG) AND FE(II)-DEPENDENT OXYGENASE SUPERFAMILY PROTEIN-RELATED"/>
    <property type="match status" value="1"/>
</dbReference>
<dbReference type="InterPro" id="IPR026992">
    <property type="entry name" value="DIOX_N"/>
</dbReference>
<dbReference type="Pfam" id="PF03171">
    <property type="entry name" value="2OG-FeII_Oxy"/>
    <property type="match status" value="1"/>
</dbReference>
<dbReference type="InterPro" id="IPR050231">
    <property type="entry name" value="Iron_ascorbate_oxido_reductase"/>
</dbReference>
<dbReference type="SUPFAM" id="SSF51197">
    <property type="entry name" value="Clavaminate synthase-like"/>
    <property type="match status" value="1"/>
</dbReference>
<evidence type="ECO:0000256" key="7">
    <source>
        <dbReference type="ARBA" id="ARBA00066708"/>
    </source>
</evidence>
<keyword evidence="2" id="KW-0223">Dioxygenase</keyword>
<sequence>MDIHLTIVQSYTHISTTSSLLFFLLLPNSFSNLRRQPPKSKYAVMVVSSADQSEHLNQQVSMEETADPPFEKTYKSLFSNLTATAPPQKMNLMPELSSVEECELPLIDLRRLSLGESEAAACRKQIARASSEWGFFQVVNHGISGEVMERMRGEQKKLFKKPFHEKKNYKDLNFSAGSYRWGTPSATCLKQLSWSEAFHVSLSDVIGSGGIDSLSSIMEQFAVMVSDLSQKLVDILAEEMGEKSCFFKETCLPSTCYLRLNRYPPCPIYPQMFGIMPHTDSDFITVLHQDHIGGLQLVRDGKWFAVKPNPDALIINIGDLFQAWSNNVYKSVEHRVVANPLNERFSAAYFFCPSYDTVIESGIEPCVYRSFSFGEYRKQVQEDVKLFGHKIGLPRFLVKTH</sequence>
<evidence type="ECO:0000256" key="8">
    <source>
        <dbReference type="RuleBase" id="RU003682"/>
    </source>
</evidence>
<gene>
    <name evidence="10" type="ORF">MIMGU_mgv1a007626mg</name>
</gene>
<feature type="domain" description="Fe2OG dioxygenase" evidence="9">
    <location>
        <begin position="254"/>
        <end position="353"/>
    </location>
</feature>
<dbReference type="Pfam" id="PF14226">
    <property type="entry name" value="DIOX_N"/>
    <property type="match status" value="1"/>
</dbReference>
<evidence type="ECO:0000256" key="4">
    <source>
        <dbReference type="ARBA" id="ARBA00023004"/>
    </source>
</evidence>
<evidence type="ECO:0000313" key="10">
    <source>
        <dbReference type="EMBL" id="EYU33913.1"/>
    </source>
</evidence>
<evidence type="ECO:0000256" key="3">
    <source>
        <dbReference type="ARBA" id="ARBA00023002"/>
    </source>
</evidence>
<proteinExistence type="inferred from homology"/>
<dbReference type="GO" id="GO:0002238">
    <property type="term" value="P:response to molecule of fungal origin"/>
    <property type="evidence" value="ECO:0007669"/>
    <property type="project" value="UniProtKB-ARBA"/>
</dbReference>
<dbReference type="InterPro" id="IPR044861">
    <property type="entry name" value="IPNS-like_FE2OG_OXY"/>
</dbReference>
<dbReference type="Gene3D" id="2.60.120.330">
    <property type="entry name" value="B-lactam Antibiotic, Isopenicillin N Synthase, Chain"/>
    <property type="match status" value="1"/>
</dbReference>
<dbReference type="GO" id="GO:0046872">
    <property type="term" value="F:metal ion binding"/>
    <property type="evidence" value="ECO:0007669"/>
    <property type="project" value="UniProtKB-KW"/>
</dbReference>
<evidence type="ECO:0000256" key="1">
    <source>
        <dbReference type="ARBA" id="ARBA00022723"/>
    </source>
</evidence>
<dbReference type="STRING" id="4155.A0A022R2S8"/>
<evidence type="ECO:0000313" key="11">
    <source>
        <dbReference type="Proteomes" id="UP000030748"/>
    </source>
</evidence>
<dbReference type="EC" id="1.14.11.13" evidence="7"/>
<organism evidence="10 11">
    <name type="scientific">Erythranthe guttata</name>
    <name type="common">Yellow monkey flower</name>
    <name type="synonym">Mimulus guttatus</name>
    <dbReference type="NCBI Taxonomy" id="4155"/>
    <lineage>
        <taxon>Eukaryota</taxon>
        <taxon>Viridiplantae</taxon>
        <taxon>Streptophyta</taxon>
        <taxon>Embryophyta</taxon>
        <taxon>Tracheophyta</taxon>
        <taxon>Spermatophyta</taxon>
        <taxon>Magnoliopsida</taxon>
        <taxon>eudicotyledons</taxon>
        <taxon>Gunneridae</taxon>
        <taxon>Pentapetalae</taxon>
        <taxon>asterids</taxon>
        <taxon>lamiids</taxon>
        <taxon>Lamiales</taxon>
        <taxon>Phrymaceae</taxon>
        <taxon>Erythranthe</taxon>
    </lineage>
</organism>
<dbReference type="AlphaFoldDB" id="A0A022R2S8"/>
<comment type="catalytic activity">
    <reaction evidence="5">
        <text>gibberellin A1 + 2-oxoglutarate + O2 = gibberellin A8 + succinate + CO2</text>
        <dbReference type="Rhea" id="RHEA:15005"/>
        <dbReference type="ChEBI" id="CHEBI:15379"/>
        <dbReference type="ChEBI" id="CHEBI:16526"/>
        <dbReference type="ChEBI" id="CHEBI:16810"/>
        <dbReference type="ChEBI" id="CHEBI:30031"/>
        <dbReference type="ChEBI" id="CHEBI:58524"/>
        <dbReference type="ChEBI" id="CHEBI:58594"/>
        <dbReference type="EC" id="1.14.11.13"/>
    </reaction>
</comment>
<dbReference type="InterPro" id="IPR027443">
    <property type="entry name" value="IPNS-like_sf"/>
</dbReference>
<evidence type="ECO:0000256" key="6">
    <source>
        <dbReference type="ARBA" id="ARBA00061282"/>
    </source>
</evidence>
<protein>
    <recommendedName>
        <fullName evidence="7">gibberellin 2beta-dioxygenase</fullName>
        <ecNumber evidence="7">1.14.11.13</ecNumber>
    </recommendedName>
</protein>
<evidence type="ECO:0000256" key="2">
    <source>
        <dbReference type="ARBA" id="ARBA00022964"/>
    </source>
</evidence>
<dbReference type="FunFam" id="2.60.120.330:FF:000021">
    <property type="entry name" value="Gibberellin 2-beta-dioxygenase 8"/>
    <property type="match status" value="1"/>
</dbReference>
<keyword evidence="3 8" id="KW-0560">Oxidoreductase</keyword>
<dbReference type="PROSITE" id="PS51471">
    <property type="entry name" value="FE2OG_OXY"/>
    <property type="match status" value="1"/>
</dbReference>
<keyword evidence="4 8" id="KW-0408">Iron</keyword>
<dbReference type="GO" id="GO:0009685">
    <property type="term" value="P:gibberellin metabolic process"/>
    <property type="evidence" value="ECO:0007669"/>
    <property type="project" value="UniProtKB-ARBA"/>
</dbReference>
<dbReference type="InterPro" id="IPR005123">
    <property type="entry name" value="Oxoglu/Fe-dep_dioxygenase_dom"/>
</dbReference>
<accession>A0A022R2S8</accession>
<evidence type="ECO:0000259" key="9">
    <source>
        <dbReference type="PROSITE" id="PS51471"/>
    </source>
</evidence>
<dbReference type="GO" id="GO:0009805">
    <property type="term" value="P:coumarin biosynthetic process"/>
    <property type="evidence" value="ECO:0007669"/>
    <property type="project" value="UniProtKB-ARBA"/>
</dbReference>
<keyword evidence="11" id="KW-1185">Reference proteome</keyword>
<keyword evidence="1 8" id="KW-0479">Metal-binding</keyword>
<dbReference type="GO" id="GO:0016706">
    <property type="term" value="F:2-oxoglutarate-dependent dioxygenase activity"/>
    <property type="evidence" value="ECO:0000318"/>
    <property type="project" value="GO_Central"/>
</dbReference>
<dbReference type="Proteomes" id="UP000030748">
    <property type="component" value="Unassembled WGS sequence"/>
</dbReference>
<name>A0A022R2S8_ERYGU</name>
<reference evidence="10 11" key="1">
    <citation type="journal article" date="2013" name="Proc. Natl. Acad. Sci. U.S.A.">
        <title>Fine-scale variation in meiotic recombination in Mimulus inferred from population shotgun sequencing.</title>
        <authorList>
            <person name="Hellsten U."/>
            <person name="Wright K.M."/>
            <person name="Jenkins J."/>
            <person name="Shu S."/>
            <person name="Yuan Y."/>
            <person name="Wessler S.R."/>
            <person name="Schmutz J."/>
            <person name="Willis J.H."/>
            <person name="Rokhsar D.S."/>
        </authorList>
    </citation>
    <scope>NUCLEOTIDE SEQUENCE [LARGE SCALE GENOMIC DNA]</scope>
    <source>
        <strain evidence="11">cv. DUN x IM62</strain>
    </source>
</reference>
<comment type="similarity">
    <text evidence="6">Belongs to the iron/ascorbate-dependent oxidoreductase family. GA2OX subfamily.</text>
</comment>
<dbReference type="eggNOG" id="KOG0143">
    <property type="taxonomic scope" value="Eukaryota"/>
</dbReference>
<evidence type="ECO:0000256" key="5">
    <source>
        <dbReference type="ARBA" id="ARBA00052204"/>
    </source>
</evidence>
<dbReference type="GO" id="GO:0045543">
    <property type="term" value="F:gibberellin 2-beta-dioxygenase activity"/>
    <property type="evidence" value="ECO:0007669"/>
    <property type="project" value="UniProtKB-EC"/>
</dbReference>
<dbReference type="EMBL" id="KI630752">
    <property type="protein sequence ID" value="EYU33913.1"/>
    <property type="molecule type" value="Genomic_DNA"/>
</dbReference>